<dbReference type="EMBL" id="JXJN01019649">
    <property type="status" value="NOT_ANNOTATED_CDS"/>
    <property type="molecule type" value="Genomic_DNA"/>
</dbReference>
<evidence type="ECO:0000313" key="2">
    <source>
        <dbReference type="Proteomes" id="UP000092460"/>
    </source>
</evidence>
<protein>
    <submittedName>
        <fullName evidence="1">Uncharacterized protein</fullName>
    </submittedName>
</protein>
<sequence>MNFYCQLSHGTTGDFHTMPTTSLTITTNHSSNYDSDIRNMIQPECVYIRLMATLRHLFSNLALSFRNKEQAYQLRPQQQTFTLFEPVAIPITAVYVHRKCITRNFLQVMKLRKCYVRMVRNASYAG</sequence>
<dbReference type="EnsemblMetazoa" id="GPPI039086-RA">
    <property type="protein sequence ID" value="GPPI039086-PA"/>
    <property type="gene ID" value="GPPI039086"/>
</dbReference>
<name>A0A1B0BSB6_9MUSC</name>
<reference evidence="2" key="1">
    <citation type="submission" date="2015-01" db="EMBL/GenBank/DDBJ databases">
        <authorList>
            <person name="Aksoy S."/>
            <person name="Warren W."/>
            <person name="Wilson R.K."/>
        </authorList>
    </citation>
    <scope>NUCLEOTIDE SEQUENCE [LARGE SCALE GENOMIC DNA]</scope>
    <source>
        <strain evidence="2">IAEA</strain>
    </source>
</reference>
<dbReference type="Proteomes" id="UP000092460">
    <property type="component" value="Unassembled WGS sequence"/>
</dbReference>
<organism evidence="1 2">
    <name type="scientific">Glossina palpalis gambiensis</name>
    <dbReference type="NCBI Taxonomy" id="67801"/>
    <lineage>
        <taxon>Eukaryota</taxon>
        <taxon>Metazoa</taxon>
        <taxon>Ecdysozoa</taxon>
        <taxon>Arthropoda</taxon>
        <taxon>Hexapoda</taxon>
        <taxon>Insecta</taxon>
        <taxon>Pterygota</taxon>
        <taxon>Neoptera</taxon>
        <taxon>Endopterygota</taxon>
        <taxon>Diptera</taxon>
        <taxon>Brachycera</taxon>
        <taxon>Muscomorpha</taxon>
        <taxon>Hippoboscoidea</taxon>
        <taxon>Glossinidae</taxon>
        <taxon>Glossina</taxon>
    </lineage>
</organism>
<dbReference type="EMBL" id="JXJN01019648">
    <property type="status" value="NOT_ANNOTATED_CDS"/>
    <property type="molecule type" value="Genomic_DNA"/>
</dbReference>
<evidence type="ECO:0000313" key="1">
    <source>
        <dbReference type="EnsemblMetazoa" id="GPPI039086-PA"/>
    </source>
</evidence>
<proteinExistence type="predicted"/>
<reference evidence="1" key="2">
    <citation type="submission" date="2020-05" db="UniProtKB">
        <authorList>
            <consortium name="EnsemblMetazoa"/>
        </authorList>
    </citation>
    <scope>IDENTIFICATION</scope>
    <source>
        <strain evidence="1">IAEA</strain>
    </source>
</reference>
<keyword evidence="2" id="KW-1185">Reference proteome</keyword>
<accession>A0A1B0BSB6</accession>
<dbReference type="AlphaFoldDB" id="A0A1B0BSB6"/>
<dbReference type="VEuPathDB" id="VectorBase:GPPI039086"/>